<dbReference type="Pfam" id="PF04087">
    <property type="entry name" value="DUF389"/>
    <property type="match status" value="1"/>
</dbReference>
<sequence length="310" mass="32468">MLHLRVIAPEHLREQVLDVLRNEPGVGNLLFYPGVALLPEGDEITADVARECVNDVIRKLKQLDIQHEGAITLHSLETVLSTRAHHAEEAAEGDAADALVWDELIARTREDSTLTMTFLLFMILACLLAAIGVATDSSVTVVGAMVVGPEFGPLAALAVALVQRRARLARQAVAALLIGLPVAMAITGLVTLGAEAGGWITLDDVKNVHQVDFIYRVGPISLVVALLAGAAGMLSLISSKSGALVGVFISVTTVPAAGFAVVAAVLGDWSVAGRSALQLLVNLVGIVIAGVVVLVLHPRKSLIPRSVQPN</sequence>
<feature type="transmembrane region" description="Helical" evidence="1">
    <location>
        <begin position="141"/>
        <end position="162"/>
    </location>
</feature>
<gene>
    <name evidence="2" type="ORF">FEG63_14480</name>
</gene>
<feature type="transmembrane region" description="Helical" evidence="1">
    <location>
        <begin position="279"/>
        <end position="296"/>
    </location>
</feature>
<accession>A0ABX2JVB7</accession>
<evidence type="ECO:0000313" key="2">
    <source>
        <dbReference type="EMBL" id="NTY60754.1"/>
    </source>
</evidence>
<dbReference type="PANTHER" id="PTHR20992">
    <property type="entry name" value="AT15442P-RELATED"/>
    <property type="match status" value="1"/>
</dbReference>
<keyword evidence="1" id="KW-1133">Transmembrane helix</keyword>
<organism evidence="2 3">
    <name type="scientific">Mycolicibacterium sphagni</name>
    <dbReference type="NCBI Taxonomy" id="1786"/>
    <lineage>
        <taxon>Bacteria</taxon>
        <taxon>Bacillati</taxon>
        <taxon>Actinomycetota</taxon>
        <taxon>Actinomycetes</taxon>
        <taxon>Mycobacteriales</taxon>
        <taxon>Mycobacteriaceae</taxon>
        <taxon>Mycolicibacterium</taxon>
    </lineage>
</organism>
<proteinExistence type="predicted"/>
<dbReference type="EMBL" id="VBSB01000008">
    <property type="protein sequence ID" value="NTY60754.1"/>
    <property type="molecule type" value="Genomic_DNA"/>
</dbReference>
<dbReference type="Proteomes" id="UP000708347">
    <property type="component" value="Unassembled WGS sequence"/>
</dbReference>
<protein>
    <submittedName>
        <fullName evidence="2">DUF389 domain-containing protein</fullName>
    </submittedName>
</protein>
<keyword evidence="3" id="KW-1185">Reference proteome</keyword>
<dbReference type="RefSeq" id="WP_174398537.1">
    <property type="nucleotide sequence ID" value="NZ_VBSB01000008.1"/>
</dbReference>
<feature type="transmembrane region" description="Helical" evidence="1">
    <location>
        <begin position="114"/>
        <end position="135"/>
    </location>
</feature>
<name>A0ABX2JVB7_9MYCO</name>
<keyword evidence="1" id="KW-0812">Transmembrane</keyword>
<feature type="transmembrane region" description="Helical" evidence="1">
    <location>
        <begin position="244"/>
        <end position="267"/>
    </location>
</feature>
<evidence type="ECO:0000256" key="1">
    <source>
        <dbReference type="SAM" id="Phobius"/>
    </source>
</evidence>
<comment type="caution">
    <text evidence="2">The sequence shown here is derived from an EMBL/GenBank/DDBJ whole genome shotgun (WGS) entry which is preliminary data.</text>
</comment>
<evidence type="ECO:0000313" key="3">
    <source>
        <dbReference type="Proteomes" id="UP000708347"/>
    </source>
</evidence>
<feature type="transmembrane region" description="Helical" evidence="1">
    <location>
        <begin position="174"/>
        <end position="193"/>
    </location>
</feature>
<dbReference type="InterPro" id="IPR005240">
    <property type="entry name" value="DUF389"/>
</dbReference>
<feature type="transmembrane region" description="Helical" evidence="1">
    <location>
        <begin position="213"/>
        <end position="237"/>
    </location>
</feature>
<dbReference type="PANTHER" id="PTHR20992:SF9">
    <property type="entry name" value="AT15442P-RELATED"/>
    <property type="match status" value="1"/>
</dbReference>
<reference evidence="2 3" key="1">
    <citation type="submission" date="2019-05" db="EMBL/GenBank/DDBJ databases">
        <title>Mycolicibacterium sphagni ENV482 genome assembly.</title>
        <authorList>
            <person name="Chen W."/>
            <person name="Faulkner N.W."/>
            <person name="Hyman M.R."/>
        </authorList>
    </citation>
    <scope>NUCLEOTIDE SEQUENCE [LARGE SCALE GENOMIC DNA]</scope>
    <source>
        <strain evidence="2 3">ENV482</strain>
    </source>
</reference>
<keyword evidence="1" id="KW-0472">Membrane</keyword>